<sequence length="420" mass="49556">MLLIHGMDSHYFVFDRNSFKTKLTSLLTYFVIIPFVYPKGFSEYFLVYKNLFITWLYFAVFAVFILFISNVRNIKYKKSHCIIICYFLYMFIDTFVIRYSFENALQKIFASPALYFFCCILISKNAYLFIKSLANILIVLFFLNFFIFNPFFFDNYFDPDRLHLLFIGHVQVASQLGLIGVFIGYLLLYRHNVRKASKLIVLSIVTMIMSKTIASLFVISCLLVGFTYISISKRHYLLQLNPIIYLVLTTFINVIFLILTYVVGYKFSFLGEPTTFNGRTTIWRNALELVSQELIFGYGAAGVKIQVYWSMLTKDSLGMYYAHNELIQELLNGGIILLALFCFVIFFHIVYLKNVKSKKLFCFSNLSFFIFSFIMIFESPTEYQYIYIFLAILAYLPEIENSFTTYLLDYFKLNYKRKWL</sequence>
<feature type="transmembrane region" description="Helical" evidence="5">
    <location>
        <begin position="21"/>
        <end position="38"/>
    </location>
</feature>
<keyword evidence="7" id="KW-0436">Ligase</keyword>
<protein>
    <submittedName>
        <fullName evidence="7">O-antigen ligase</fullName>
    </submittedName>
</protein>
<evidence type="ECO:0000256" key="3">
    <source>
        <dbReference type="ARBA" id="ARBA00022989"/>
    </source>
</evidence>
<accession>A0A1T4W0B0</accession>
<organism evidence="7 8">
    <name type="scientific">Succinivibrio dextrinosolvens DSM 3072</name>
    <dbReference type="NCBI Taxonomy" id="1123324"/>
    <lineage>
        <taxon>Bacteria</taxon>
        <taxon>Pseudomonadati</taxon>
        <taxon>Pseudomonadota</taxon>
        <taxon>Gammaproteobacteria</taxon>
        <taxon>Aeromonadales</taxon>
        <taxon>Succinivibrionaceae</taxon>
        <taxon>Succinivibrio</taxon>
    </lineage>
</organism>
<keyword evidence="4 5" id="KW-0472">Membrane</keyword>
<dbReference type="PANTHER" id="PTHR37422">
    <property type="entry name" value="TEICHURONIC ACID BIOSYNTHESIS PROTEIN TUAE"/>
    <property type="match status" value="1"/>
</dbReference>
<evidence type="ECO:0000256" key="1">
    <source>
        <dbReference type="ARBA" id="ARBA00004141"/>
    </source>
</evidence>
<dbReference type="InterPro" id="IPR007016">
    <property type="entry name" value="O-antigen_ligase-rel_domated"/>
</dbReference>
<feature type="transmembrane region" description="Helical" evidence="5">
    <location>
        <begin position="81"/>
        <end position="101"/>
    </location>
</feature>
<proteinExistence type="predicted"/>
<dbReference type="AlphaFoldDB" id="A0A1T4W0B0"/>
<dbReference type="GO" id="GO:0016020">
    <property type="term" value="C:membrane"/>
    <property type="evidence" value="ECO:0007669"/>
    <property type="project" value="UniProtKB-SubCell"/>
</dbReference>
<feature type="transmembrane region" description="Helical" evidence="5">
    <location>
        <begin position="113"/>
        <end position="130"/>
    </location>
</feature>
<keyword evidence="8" id="KW-1185">Reference proteome</keyword>
<reference evidence="8" key="1">
    <citation type="submission" date="2017-02" db="EMBL/GenBank/DDBJ databases">
        <authorList>
            <person name="Varghese N."/>
            <person name="Submissions S."/>
        </authorList>
    </citation>
    <scope>NUCLEOTIDE SEQUENCE [LARGE SCALE GENOMIC DNA]</scope>
    <source>
        <strain evidence="8">DSM 3072</strain>
    </source>
</reference>
<dbReference type="EMBL" id="FUXX01000078">
    <property type="protein sequence ID" value="SKA70700.1"/>
    <property type="molecule type" value="Genomic_DNA"/>
</dbReference>
<feature type="transmembrane region" description="Helical" evidence="5">
    <location>
        <begin position="330"/>
        <end position="351"/>
    </location>
</feature>
<keyword evidence="2 5" id="KW-0812">Transmembrane</keyword>
<feature type="transmembrane region" description="Helical" evidence="5">
    <location>
        <begin position="286"/>
        <end position="310"/>
    </location>
</feature>
<dbReference type="Proteomes" id="UP000242432">
    <property type="component" value="Unassembled WGS sequence"/>
</dbReference>
<evidence type="ECO:0000259" key="6">
    <source>
        <dbReference type="Pfam" id="PF04932"/>
    </source>
</evidence>
<evidence type="ECO:0000256" key="4">
    <source>
        <dbReference type="ARBA" id="ARBA00023136"/>
    </source>
</evidence>
<keyword evidence="3 5" id="KW-1133">Transmembrane helix</keyword>
<evidence type="ECO:0000313" key="7">
    <source>
        <dbReference type="EMBL" id="SKA70700.1"/>
    </source>
</evidence>
<evidence type="ECO:0000313" key="8">
    <source>
        <dbReference type="Proteomes" id="UP000242432"/>
    </source>
</evidence>
<feature type="transmembrane region" description="Helical" evidence="5">
    <location>
        <begin position="165"/>
        <end position="188"/>
    </location>
</feature>
<comment type="subcellular location">
    <subcellularLocation>
        <location evidence="1">Membrane</location>
        <topology evidence="1">Multi-pass membrane protein</topology>
    </subcellularLocation>
</comment>
<feature type="transmembrane region" description="Helical" evidence="5">
    <location>
        <begin position="360"/>
        <end position="377"/>
    </location>
</feature>
<dbReference type="GO" id="GO:0016874">
    <property type="term" value="F:ligase activity"/>
    <property type="evidence" value="ECO:0007669"/>
    <property type="project" value="UniProtKB-KW"/>
</dbReference>
<feature type="transmembrane region" description="Helical" evidence="5">
    <location>
        <begin position="383"/>
        <end position="408"/>
    </location>
</feature>
<dbReference type="InterPro" id="IPR051533">
    <property type="entry name" value="WaaL-like"/>
</dbReference>
<evidence type="ECO:0000256" key="2">
    <source>
        <dbReference type="ARBA" id="ARBA00022692"/>
    </source>
</evidence>
<evidence type="ECO:0000256" key="5">
    <source>
        <dbReference type="SAM" id="Phobius"/>
    </source>
</evidence>
<gene>
    <name evidence="7" type="ORF">SAMN02745213_02360</name>
</gene>
<feature type="transmembrane region" description="Helical" evidence="5">
    <location>
        <begin position="200"/>
        <end position="231"/>
    </location>
</feature>
<feature type="domain" description="O-antigen ligase-related" evidence="6">
    <location>
        <begin position="200"/>
        <end position="342"/>
    </location>
</feature>
<dbReference type="PANTHER" id="PTHR37422:SF13">
    <property type="entry name" value="LIPOPOLYSACCHARIDE BIOSYNTHESIS PROTEIN PA4999-RELATED"/>
    <property type="match status" value="1"/>
</dbReference>
<dbReference type="Pfam" id="PF04932">
    <property type="entry name" value="Wzy_C"/>
    <property type="match status" value="1"/>
</dbReference>
<feature type="transmembrane region" description="Helical" evidence="5">
    <location>
        <begin position="50"/>
        <end position="69"/>
    </location>
</feature>
<feature type="transmembrane region" description="Helical" evidence="5">
    <location>
        <begin position="243"/>
        <end position="265"/>
    </location>
</feature>
<name>A0A1T4W0B0_9GAMM</name>
<feature type="transmembrane region" description="Helical" evidence="5">
    <location>
        <begin position="137"/>
        <end position="153"/>
    </location>
</feature>